<feature type="transmembrane region" description="Helical" evidence="1">
    <location>
        <begin position="12"/>
        <end position="32"/>
    </location>
</feature>
<feature type="transmembrane region" description="Helical" evidence="1">
    <location>
        <begin position="38"/>
        <end position="55"/>
    </location>
</feature>
<feature type="transmembrane region" description="Helical" evidence="1">
    <location>
        <begin position="103"/>
        <end position="120"/>
    </location>
</feature>
<keyword evidence="1" id="KW-0472">Membrane</keyword>
<proteinExistence type="predicted"/>
<evidence type="ECO:0008006" key="4">
    <source>
        <dbReference type="Google" id="ProtNLM"/>
    </source>
</evidence>
<keyword evidence="3" id="KW-1185">Reference proteome</keyword>
<feature type="transmembrane region" description="Helical" evidence="1">
    <location>
        <begin position="246"/>
        <end position="267"/>
    </location>
</feature>
<dbReference type="Proteomes" id="UP000008804">
    <property type="component" value="Chromosome"/>
</dbReference>
<organism evidence="2 3">
    <name type="scientific">Faecalibacterium prausnitzii L2-6</name>
    <dbReference type="NCBI Taxonomy" id="718252"/>
    <lineage>
        <taxon>Bacteria</taxon>
        <taxon>Bacillati</taxon>
        <taxon>Bacillota</taxon>
        <taxon>Clostridia</taxon>
        <taxon>Eubacteriales</taxon>
        <taxon>Oscillospiraceae</taxon>
        <taxon>Faecalibacterium</taxon>
    </lineage>
</organism>
<feature type="transmembrane region" description="Helical" evidence="1">
    <location>
        <begin position="205"/>
        <end position="234"/>
    </location>
</feature>
<protein>
    <recommendedName>
        <fullName evidence="4">Lipid A core-O-antigen ligase and related enzymes</fullName>
    </recommendedName>
</protein>
<keyword evidence="1" id="KW-0812">Transmembrane</keyword>
<keyword evidence="1" id="KW-1133">Transmembrane helix</keyword>
<gene>
    <name evidence="2" type="ORF">FP2_10400</name>
</gene>
<feature type="transmembrane region" description="Helical" evidence="1">
    <location>
        <begin position="333"/>
        <end position="352"/>
    </location>
</feature>
<name>D4K4Z9_9FIRM</name>
<reference evidence="2 3" key="2">
    <citation type="submission" date="2010-03" db="EMBL/GenBank/DDBJ databases">
        <authorList>
            <person name="Pajon A."/>
        </authorList>
    </citation>
    <scope>NUCLEOTIDE SEQUENCE [LARGE SCALE GENOMIC DNA]</scope>
    <source>
        <strain evidence="3">L2-6</strain>
    </source>
</reference>
<dbReference type="KEGG" id="fpr:FP2_10400"/>
<dbReference type="EMBL" id="FP929045">
    <property type="protein sequence ID" value="CBK98592.1"/>
    <property type="molecule type" value="Genomic_DNA"/>
</dbReference>
<dbReference type="STRING" id="718252.FP2_10400"/>
<dbReference type="eggNOG" id="ENOG5033CP3">
    <property type="taxonomic scope" value="Bacteria"/>
</dbReference>
<evidence type="ECO:0000313" key="3">
    <source>
        <dbReference type="Proteomes" id="UP000008804"/>
    </source>
</evidence>
<accession>D4K4Z9</accession>
<feature type="transmembrane region" description="Helical" evidence="1">
    <location>
        <begin position="127"/>
        <end position="149"/>
    </location>
</feature>
<feature type="transmembrane region" description="Helical" evidence="1">
    <location>
        <begin position="67"/>
        <end position="88"/>
    </location>
</feature>
<evidence type="ECO:0000256" key="1">
    <source>
        <dbReference type="SAM" id="Phobius"/>
    </source>
</evidence>
<evidence type="ECO:0000313" key="2">
    <source>
        <dbReference type="EMBL" id="CBK98592.1"/>
    </source>
</evidence>
<reference evidence="2 3" key="1">
    <citation type="submission" date="2010-03" db="EMBL/GenBank/DDBJ databases">
        <title>The genome sequence of Faecalibacterium prausnitzii L2/6.</title>
        <authorList>
            <consortium name="metaHIT consortium -- http://www.metahit.eu/"/>
            <person name="Pajon A."/>
            <person name="Turner K."/>
            <person name="Parkhill J."/>
            <person name="Duncan S."/>
            <person name="Flint H."/>
        </authorList>
    </citation>
    <scope>NUCLEOTIDE SEQUENCE [LARGE SCALE GENOMIC DNA]</scope>
    <source>
        <strain evidence="3">L2-6</strain>
    </source>
</reference>
<feature type="transmembrane region" description="Helical" evidence="1">
    <location>
        <begin position="364"/>
        <end position="385"/>
    </location>
</feature>
<dbReference type="PATRIC" id="fig|718252.3.peg.2387"/>
<dbReference type="BioCyc" id="FPRA718252:G1375-876-MONOMER"/>
<dbReference type="RefSeq" id="WP_015564302.1">
    <property type="nucleotide sequence ID" value="NC_021042.1"/>
</dbReference>
<dbReference type="HOGENOM" id="CLU_053112_1_0_9"/>
<sequence>MKTFQSRWIRYGSVALYILLSFLSFYCACYKLPVGLKYGINLVVFAWACAAFFVSPQFEHALFGLRFFILFFFPYLMFWLWSAGIWITEFQSWPYILRGSQNIIYMLTNILYVIGAVYLFDENATTYTLISMALANFAVFVQVGLRFGFPRLISEYITLLLTFADNTGGAVRQMELHDMVYGWGTYVVYYMIHRSFKGEKNIWKFIVSVFFFTLAMKRIAIPGAMAAVTFYWVMKWFVKRFGTRPLRGIITIITVVSIAGLFGYLMIIRSGLFIELAERYDVDLMSRDRLWTFYQDIYWLSPTYLGKGIRFIYNYGSTHMENIDIPIAVVHNVFLELYIETGFWCWIVWLFYELSFRVKRLLEMFDAEAALGMMAMNIYVFSTYLTDNTSFYFPINVTYRLVMMTWCYEILRYRQKKVVVPVYDD</sequence>
<dbReference type="AlphaFoldDB" id="D4K4Z9"/>